<feature type="compositionally biased region" description="Polar residues" evidence="1">
    <location>
        <begin position="334"/>
        <end position="346"/>
    </location>
</feature>
<protein>
    <submittedName>
        <fullName evidence="2">Uncharacterized protein</fullName>
    </submittedName>
</protein>
<sequence>MQVLLKLRQPLAGCRPCVHRCVGLIFDSPMVEARLASSSFSGRNSESAILFSKGPRASVASSVKHMVPPPQRQPQTTKPVTSSPPNVLSGPLPAVGTPLLDAGEITTEVAAVLVMYRRHLNEQREMANGKGVDLGEAIATTTADTWGGVTISVPFYPPVPLEYMEEHFQPLLSRLVPGAGSPVRLVGAGVGVEHNKQLLTSRIQSTRVFTLLPSSSRTSLDGKISPESRGADEKLVIRVRPGVRELATEIAALVRTLEASNGCGERRPVPLKVIHRASLSHAATSFIRRELSNDIKRLLLVYECELFAFSGNGSVVRVRDGCGMGSARGDESTTVRSEAASPTQSHHVPVNSAPSPPVGEAHTVMHMGERIIAPSSMERYRLSQSLLPLLQFIQTIPVSSTGMSIDSDGHGFVDFAAVRNRVLAAHPSLTSIFVLNREDVRRRREVALLSALSTLGVEWCWGRPLAECQQRKTQHQGRQSPHLESSNEALSDIGVLFLRRRLCAVPEAQVTAKGDMPPTGRLPHSVVLRELSDEGEVADAPVSRLVVDERPWWSFVSYWQGSAPDPEENVDMLDRLFCGLQAAVYEKLEQLPSVRLFVQPVGEDIVAAPACAMYPMGACANIAFVRHLMRYFTTRQHEALHPMLIGEVQGRVSPLVKNEIKENIACLFFPYEECSAQPTGSHIGAKVDSGCGACGDNATKYKLIVFNRFVDGCYKTEGGRQVLYIRARATPGEPPLASRKKLPARLVLEVMCCLHRELLRRAEEIGMDFEDDVDESDESNRGDGSGDGSCLSFAVLRTLLSIDIRVFIRDHIGDPALIPLLVVCHPRYFFTTSDGVSNCWGAVGLTCAGRRLARHLEETSERELGISYCGNQPSPYRNPLTGSLFMNNTRQQLESFLICR</sequence>
<proteinExistence type="predicted"/>
<comment type="caution">
    <text evidence="2">The sequence shown here is derived from an EMBL/GenBank/DDBJ whole genome shotgun (WGS) entry which is preliminary data.</text>
</comment>
<gene>
    <name evidence="2" type="ORF">DPX39_090042200</name>
</gene>
<organism evidence="2 3">
    <name type="scientific">Trypanosoma brucei equiperdum</name>
    <dbReference type="NCBI Taxonomy" id="630700"/>
    <lineage>
        <taxon>Eukaryota</taxon>
        <taxon>Discoba</taxon>
        <taxon>Euglenozoa</taxon>
        <taxon>Kinetoplastea</taxon>
        <taxon>Metakinetoplastina</taxon>
        <taxon>Trypanosomatida</taxon>
        <taxon>Trypanosomatidae</taxon>
        <taxon>Trypanosoma</taxon>
    </lineage>
</organism>
<feature type="region of interest" description="Disordered" evidence="1">
    <location>
        <begin position="60"/>
        <end position="86"/>
    </location>
</feature>
<name>A0A3L6L1J0_9TRYP</name>
<reference evidence="2 3" key="1">
    <citation type="submission" date="2018-09" db="EMBL/GenBank/DDBJ databases">
        <title>whole genome sequence of T. equiperdum IVM-t1 strain.</title>
        <authorList>
            <person name="Suganuma K."/>
        </authorList>
    </citation>
    <scope>NUCLEOTIDE SEQUENCE [LARGE SCALE GENOMIC DNA]</scope>
    <source>
        <strain evidence="2 3">IVM-t1</strain>
    </source>
</reference>
<dbReference type="EMBL" id="QSBY01000009">
    <property type="protein sequence ID" value="RHW70482.1"/>
    <property type="molecule type" value="Genomic_DNA"/>
</dbReference>
<dbReference type="AlphaFoldDB" id="A0A3L6L1J0"/>
<feature type="region of interest" description="Disordered" evidence="1">
    <location>
        <begin position="326"/>
        <end position="357"/>
    </location>
</feature>
<accession>A0A3L6L1J0</accession>
<evidence type="ECO:0000313" key="2">
    <source>
        <dbReference type="EMBL" id="RHW70482.1"/>
    </source>
</evidence>
<evidence type="ECO:0000256" key="1">
    <source>
        <dbReference type="SAM" id="MobiDB-lite"/>
    </source>
</evidence>
<dbReference type="Proteomes" id="UP000266743">
    <property type="component" value="Chromosome 9"/>
</dbReference>
<evidence type="ECO:0000313" key="3">
    <source>
        <dbReference type="Proteomes" id="UP000266743"/>
    </source>
</evidence>